<dbReference type="Gene3D" id="3.40.630.100">
    <property type="entry name" value="Poly-gamma-glutamate hydrolase, zinc-binding motif"/>
    <property type="match status" value="1"/>
</dbReference>
<organism evidence="1 2">
    <name type="scientific">Streptomyces bauhiniae</name>
    <dbReference type="NCBI Taxonomy" id="2340725"/>
    <lineage>
        <taxon>Bacteria</taxon>
        <taxon>Bacillati</taxon>
        <taxon>Actinomycetota</taxon>
        <taxon>Actinomycetes</taxon>
        <taxon>Kitasatosporales</taxon>
        <taxon>Streptomycetaceae</taxon>
        <taxon>Streptomyces</taxon>
    </lineage>
</organism>
<comment type="caution">
    <text evidence="1">The sequence shown here is derived from an EMBL/GenBank/DDBJ whole genome shotgun (WGS) entry which is preliminary data.</text>
</comment>
<evidence type="ECO:0000313" key="2">
    <source>
        <dbReference type="Proteomes" id="UP000298159"/>
    </source>
</evidence>
<dbReference type="Pfam" id="PF05908">
    <property type="entry name" value="Gamma_PGA_hydro"/>
    <property type="match status" value="1"/>
</dbReference>
<name>A0A4Z1CYZ8_9ACTN</name>
<protein>
    <recommendedName>
        <fullName evidence="3">Replication protein</fullName>
    </recommendedName>
</protein>
<keyword evidence="2" id="KW-1185">Reference proteome</keyword>
<dbReference type="GeneID" id="95449892"/>
<dbReference type="InterPro" id="IPR008585">
    <property type="entry name" value="Gamma_PGA_hydro"/>
</dbReference>
<gene>
    <name evidence="1" type="ORF">E5083_20075</name>
</gene>
<accession>A0A4Z1CYZ8</accession>
<sequence length="198" mass="21209">MHTERVTIEGATFLTTLHLGGPIGLLALHGAVEGGTAELAREVATRTGATFLTFTQPTGPPTHIPSTRMSPCTPLTTFLTHATLTISLHGHNRRTTPRTIYAGGSNRPAARLVAAALSHWAPAFVPITTLSEIPHPLRGLHPDNPVNQTRYGGVQLELPVQARTTHPMPTDPEVPPQSVVDGLVAGVRKLMEREGARW</sequence>
<dbReference type="AlphaFoldDB" id="A0A4Z1CYZ8"/>
<dbReference type="RefSeq" id="WP_135787108.1">
    <property type="nucleotide sequence ID" value="NZ_SRRT01000006.1"/>
</dbReference>
<evidence type="ECO:0008006" key="3">
    <source>
        <dbReference type="Google" id="ProtNLM"/>
    </source>
</evidence>
<dbReference type="EMBL" id="SRRT01000006">
    <property type="protein sequence ID" value="TGN74513.1"/>
    <property type="molecule type" value="Genomic_DNA"/>
</dbReference>
<dbReference type="Proteomes" id="UP000298159">
    <property type="component" value="Unassembled WGS sequence"/>
</dbReference>
<reference evidence="1 2" key="1">
    <citation type="submission" date="2019-04" db="EMBL/GenBank/DDBJ databases">
        <title>Streptomyces sp. nov. Bv016 isolated from bark of Buahinia variegata.</title>
        <authorList>
            <person name="Kanchanasin P."/>
            <person name="Tanasupawat S."/>
            <person name="Yuki M."/>
            <person name="Kudo T."/>
        </authorList>
    </citation>
    <scope>NUCLEOTIDE SEQUENCE [LARGE SCALE GENOMIC DNA]</scope>
    <source>
        <strain evidence="1 2">Bv016</strain>
    </source>
</reference>
<dbReference type="InterPro" id="IPR038128">
    <property type="entry name" value="Gamma_PGA_hydro_sf"/>
</dbReference>
<proteinExistence type="predicted"/>
<evidence type="ECO:0000313" key="1">
    <source>
        <dbReference type="EMBL" id="TGN74513.1"/>
    </source>
</evidence>